<dbReference type="OrthoDB" id="2043898at2"/>
<evidence type="ECO:0000313" key="6">
    <source>
        <dbReference type="EMBL" id="EEG74427.1"/>
    </source>
</evidence>
<keyword evidence="7" id="KW-1185">Reference proteome</keyword>
<gene>
    <name evidence="6" type="ORF">CLOHYLEM_05694</name>
</gene>
<dbReference type="Gene3D" id="1.10.3120.10">
    <property type="entry name" value="Trigger factor, C-terminal domain"/>
    <property type="match status" value="1"/>
</dbReference>
<dbReference type="GO" id="GO:0015031">
    <property type="term" value="P:protein transport"/>
    <property type="evidence" value="ECO:0007669"/>
    <property type="project" value="InterPro"/>
</dbReference>
<keyword evidence="3" id="KW-0175">Coiled coil</keyword>
<protein>
    <recommendedName>
        <fullName evidence="5">Trigger factor C-terminal domain-containing protein</fullName>
    </recommendedName>
</protein>
<evidence type="ECO:0000256" key="2">
    <source>
        <dbReference type="ARBA" id="ARBA00023235"/>
    </source>
</evidence>
<comment type="caution">
    <text evidence="6">The sequence shown here is derived from an EMBL/GenBank/DDBJ whole genome shotgun (WGS) entry which is preliminary data.</text>
</comment>
<dbReference type="InterPro" id="IPR027304">
    <property type="entry name" value="Trigger_fact/SurA_dom_sf"/>
</dbReference>
<sequence>MKKTALLTMILAALMLGGCSGRLSDEYITIDKYEGIEVEKAEVTDTTDEEIDKVVARMMEGYTAQHDLPEDTKITDAIVKETLSDTAETVEQYRLELKKQIDAAKEKAARTKVETKVWEKVIDNSEVKKYPADRLKEVEENLKSQYEDYAKEAGTEYDAYMEALGMTDKDIEKAAKASVKQELAAEVLANKYGLKPNEEDFQTALEAYADEYKFANVDLLLEAVPEEEMRLLVTQDNVKSWLADRCRLTEPSKKTEKE</sequence>
<evidence type="ECO:0000256" key="4">
    <source>
        <dbReference type="SAM" id="SignalP"/>
    </source>
</evidence>
<feature type="coiled-coil region" evidence="3">
    <location>
        <begin position="87"/>
        <end position="152"/>
    </location>
</feature>
<keyword evidence="1" id="KW-0697">Rotamase</keyword>
<dbReference type="RefSeq" id="WP_006443038.1">
    <property type="nucleotide sequence ID" value="NZ_CP036524.1"/>
</dbReference>
<reference evidence="6" key="2">
    <citation type="submission" date="2013-06" db="EMBL/GenBank/DDBJ databases">
        <title>Draft genome sequence of Clostridium hylemonae (DSM 15053).</title>
        <authorList>
            <person name="Sudarsanam P."/>
            <person name="Ley R."/>
            <person name="Guruge J."/>
            <person name="Turnbaugh P.J."/>
            <person name="Mahowald M."/>
            <person name="Liep D."/>
            <person name="Gordon J."/>
        </authorList>
    </citation>
    <scope>NUCLEOTIDE SEQUENCE</scope>
    <source>
        <strain evidence="6">DSM 15053</strain>
    </source>
</reference>
<dbReference type="GO" id="GO:0003755">
    <property type="term" value="F:peptidyl-prolyl cis-trans isomerase activity"/>
    <property type="evidence" value="ECO:0007669"/>
    <property type="project" value="UniProtKB-KW"/>
</dbReference>
<dbReference type="STRING" id="553973.CLOHYLEM_05694"/>
<proteinExistence type="predicted"/>
<evidence type="ECO:0000256" key="3">
    <source>
        <dbReference type="SAM" id="Coils"/>
    </source>
</evidence>
<dbReference type="InterPro" id="IPR008880">
    <property type="entry name" value="Trigger_fac_C"/>
</dbReference>
<evidence type="ECO:0000256" key="1">
    <source>
        <dbReference type="ARBA" id="ARBA00023110"/>
    </source>
</evidence>
<keyword evidence="2" id="KW-0413">Isomerase</keyword>
<reference evidence="6" key="1">
    <citation type="submission" date="2009-02" db="EMBL/GenBank/DDBJ databases">
        <authorList>
            <person name="Fulton L."/>
            <person name="Clifton S."/>
            <person name="Fulton B."/>
            <person name="Xu J."/>
            <person name="Minx P."/>
            <person name="Pepin K.H."/>
            <person name="Johnson M."/>
            <person name="Bhonagiri V."/>
            <person name="Nash W.E."/>
            <person name="Mardis E.R."/>
            <person name="Wilson R.K."/>
        </authorList>
    </citation>
    <scope>NUCLEOTIDE SEQUENCE [LARGE SCALE GENOMIC DNA]</scope>
    <source>
        <strain evidence="6">DSM 15053</strain>
    </source>
</reference>
<dbReference type="AlphaFoldDB" id="C0C0U0"/>
<evidence type="ECO:0000259" key="5">
    <source>
        <dbReference type="Pfam" id="PF05698"/>
    </source>
</evidence>
<dbReference type="PROSITE" id="PS51257">
    <property type="entry name" value="PROKAR_LIPOPROTEIN"/>
    <property type="match status" value="1"/>
</dbReference>
<dbReference type="Pfam" id="PF05698">
    <property type="entry name" value="Trigger_C"/>
    <property type="match status" value="1"/>
</dbReference>
<dbReference type="GO" id="GO:0006457">
    <property type="term" value="P:protein folding"/>
    <property type="evidence" value="ECO:0007669"/>
    <property type="project" value="InterPro"/>
</dbReference>
<feature type="chain" id="PRO_5039527335" description="Trigger factor C-terminal domain-containing protein" evidence="4">
    <location>
        <begin position="25"/>
        <end position="258"/>
    </location>
</feature>
<keyword evidence="4" id="KW-0732">Signal</keyword>
<dbReference type="SUPFAM" id="SSF109998">
    <property type="entry name" value="Triger factor/SurA peptide-binding domain-like"/>
    <property type="match status" value="1"/>
</dbReference>
<feature type="domain" description="Trigger factor C-terminal" evidence="5">
    <location>
        <begin position="89"/>
        <end position="235"/>
    </location>
</feature>
<feature type="signal peptide" evidence="4">
    <location>
        <begin position="1"/>
        <end position="24"/>
    </location>
</feature>
<dbReference type="EMBL" id="ABYI02000020">
    <property type="protein sequence ID" value="EEG74427.1"/>
    <property type="molecule type" value="Genomic_DNA"/>
</dbReference>
<evidence type="ECO:0000313" key="7">
    <source>
        <dbReference type="Proteomes" id="UP000004893"/>
    </source>
</evidence>
<name>C0C0U0_9FIRM</name>
<dbReference type="InterPro" id="IPR037041">
    <property type="entry name" value="Trigger_fac_C_sf"/>
</dbReference>
<organism evidence="6 7">
    <name type="scientific">[Clostridium] hylemonae DSM 15053</name>
    <dbReference type="NCBI Taxonomy" id="553973"/>
    <lineage>
        <taxon>Bacteria</taxon>
        <taxon>Bacillati</taxon>
        <taxon>Bacillota</taxon>
        <taxon>Clostridia</taxon>
        <taxon>Lachnospirales</taxon>
        <taxon>Lachnospiraceae</taxon>
    </lineage>
</organism>
<dbReference type="HOGENOM" id="CLU_1076475_0_0_9"/>
<accession>C0C0U0</accession>
<dbReference type="Proteomes" id="UP000004893">
    <property type="component" value="Unassembled WGS sequence"/>
</dbReference>